<comment type="function">
    <text evidence="9">Converts cobyric acid to cobinamide by the addition of aminopropanol on the F carboxylic group.</text>
</comment>
<keyword evidence="11" id="KW-1185">Reference proteome</keyword>
<comment type="pathway">
    <text evidence="2 9">Cofactor biosynthesis; adenosylcobalamin biosynthesis.</text>
</comment>
<dbReference type="InterPro" id="IPR004485">
    <property type="entry name" value="Cobalamin_biosynth_CobD/CbiB"/>
</dbReference>
<dbReference type="OrthoDB" id="9811967at2"/>
<dbReference type="HAMAP" id="MF_00024">
    <property type="entry name" value="CobD_CbiB"/>
    <property type="match status" value="1"/>
</dbReference>
<dbReference type="PANTHER" id="PTHR34308:SF1">
    <property type="entry name" value="COBALAMIN BIOSYNTHESIS PROTEIN CBIB"/>
    <property type="match status" value="1"/>
</dbReference>
<evidence type="ECO:0000256" key="9">
    <source>
        <dbReference type="HAMAP-Rule" id="MF_00024"/>
    </source>
</evidence>
<evidence type="ECO:0000256" key="6">
    <source>
        <dbReference type="ARBA" id="ARBA00022692"/>
    </source>
</evidence>
<keyword evidence="5 9" id="KW-0169">Cobalamin biosynthesis</keyword>
<feature type="transmembrane region" description="Helical" evidence="9">
    <location>
        <begin position="62"/>
        <end position="82"/>
    </location>
</feature>
<keyword evidence="8 9" id="KW-0472">Membrane</keyword>
<evidence type="ECO:0000256" key="5">
    <source>
        <dbReference type="ARBA" id="ARBA00022573"/>
    </source>
</evidence>
<dbReference type="PANTHER" id="PTHR34308">
    <property type="entry name" value="COBALAMIN BIOSYNTHESIS PROTEIN CBIB"/>
    <property type="match status" value="1"/>
</dbReference>
<sequence>MTADLAILLFASLLDRSVGDPDWLWRRVPHPVVLFGRVIDKADRLFNRPVLSPERRRRNGTVFIAVLVGAVLLGGLVLSSVLRLFGPLGYAAEICLVAVFLAQKSLFDHVGAVRDALLAEGLAGGRRAVSLIVGRDVATLDTAGVSRAAIESLAENQSDGVVAPWLAYLIGGLPGLLAYKAINTADSMIGHLSDRHRDFGRAAAKLDDVVNWPSARLTAILYVAAATIKGLAAWRRVWTVVERDAPLHRSPNAGWPEAAIAAALNLSLGGPRRYGDLVVDAPSLNGEGRRSAGPGEIDQALSLTKLLFALLLAINAGLLAISLLL</sequence>
<comment type="subcellular location">
    <subcellularLocation>
        <location evidence="1 9">Cell membrane</location>
        <topology evidence="1 9">Multi-pass membrane protein</topology>
    </subcellularLocation>
</comment>
<dbReference type="EMBL" id="FWXR01000019">
    <property type="protein sequence ID" value="SMD02756.1"/>
    <property type="molecule type" value="Genomic_DNA"/>
</dbReference>
<evidence type="ECO:0000256" key="2">
    <source>
        <dbReference type="ARBA" id="ARBA00004953"/>
    </source>
</evidence>
<dbReference type="GO" id="GO:0048472">
    <property type="term" value="F:threonine-phosphate decarboxylase activity"/>
    <property type="evidence" value="ECO:0007669"/>
    <property type="project" value="InterPro"/>
</dbReference>
<dbReference type="NCBIfam" id="TIGR00380">
    <property type="entry name" value="cobal_cbiB"/>
    <property type="match status" value="1"/>
</dbReference>
<dbReference type="AlphaFoldDB" id="A0A1W2E0C2"/>
<name>A0A1W2E0C2_9HYPH</name>
<dbReference type="GO" id="GO:0005886">
    <property type="term" value="C:plasma membrane"/>
    <property type="evidence" value="ECO:0007669"/>
    <property type="project" value="UniProtKB-SubCell"/>
</dbReference>
<evidence type="ECO:0000256" key="4">
    <source>
        <dbReference type="ARBA" id="ARBA00022475"/>
    </source>
</evidence>
<organism evidence="10 11">
    <name type="scientific">Fulvimarina manganoxydans</name>
    <dbReference type="NCBI Taxonomy" id="937218"/>
    <lineage>
        <taxon>Bacteria</taxon>
        <taxon>Pseudomonadati</taxon>
        <taxon>Pseudomonadota</taxon>
        <taxon>Alphaproteobacteria</taxon>
        <taxon>Hyphomicrobiales</taxon>
        <taxon>Aurantimonadaceae</taxon>
        <taxon>Fulvimarina</taxon>
    </lineage>
</organism>
<keyword evidence="4 9" id="KW-1003">Cell membrane</keyword>
<reference evidence="10 11" key="1">
    <citation type="submission" date="2017-04" db="EMBL/GenBank/DDBJ databases">
        <authorList>
            <person name="Afonso C.L."/>
            <person name="Miller P.J."/>
            <person name="Scott M.A."/>
            <person name="Spackman E."/>
            <person name="Goraichik I."/>
            <person name="Dimitrov K.M."/>
            <person name="Suarez D.L."/>
            <person name="Swayne D.E."/>
        </authorList>
    </citation>
    <scope>NUCLEOTIDE SEQUENCE [LARGE SCALE GENOMIC DNA]</scope>
    <source>
        <strain evidence="10 11">CGMCC 1.10972</strain>
    </source>
</reference>
<dbReference type="STRING" id="937218.SAMN06297251_11941"/>
<evidence type="ECO:0000256" key="1">
    <source>
        <dbReference type="ARBA" id="ARBA00004651"/>
    </source>
</evidence>
<evidence type="ECO:0000256" key="3">
    <source>
        <dbReference type="ARBA" id="ARBA00006263"/>
    </source>
</evidence>
<keyword evidence="6 9" id="KW-0812">Transmembrane</keyword>
<dbReference type="GO" id="GO:0015420">
    <property type="term" value="F:ABC-type vitamin B12 transporter activity"/>
    <property type="evidence" value="ECO:0007669"/>
    <property type="project" value="UniProtKB-UniRule"/>
</dbReference>
<dbReference type="RefSeq" id="WP_084411772.1">
    <property type="nucleotide sequence ID" value="NZ_FWXR01000019.1"/>
</dbReference>
<protein>
    <recommendedName>
        <fullName evidence="9">Cobalamin biosynthesis protein CobD</fullName>
    </recommendedName>
</protein>
<evidence type="ECO:0000313" key="10">
    <source>
        <dbReference type="EMBL" id="SMD02756.1"/>
    </source>
</evidence>
<dbReference type="GO" id="GO:0009236">
    <property type="term" value="P:cobalamin biosynthetic process"/>
    <property type="evidence" value="ECO:0007669"/>
    <property type="project" value="UniProtKB-UniRule"/>
</dbReference>
<comment type="similarity">
    <text evidence="3 9">Belongs to the CobD/CbiB family.</text>
</comment>
<feature type="transmembrane region" description="Helical" evidence="9">
    <location>
        <begin position="306"/>
        <end position="324"/>
    </location>
</feature>
<proteinExistence type="inferred from homology"/>
<keyword evidence="7 9" id="KW-1133">Transmembrane helix</keyword>
<dbReference type="UniPathway" id="UPA00148"/>
<dbReference type="Pfam" id="PF03186">
    <property type="entry name" value="CobD_Cbib"/>
    <property type="match status" value="1"/>
</dbReference>
<evidence type="ECO:0000256" key="7">
    <source>
        <dbReference type="ARBA" id="ARBA00022989"/>
    </source>
</evidence>
<dbReference type="Proteomes" id="UP000192656">
    <property type="component" value="Unassembled WGS sequence"/>
</dbReference>
<accession>A0A1W2E0C2</accession>
<evidence type="ECO:0000313" key="11">
    <source>
        <dbReference type="Proteomes" id="UP000192656"/>
    </source>
</evidence>
<comment type="caution">
    <text evidence="9">Lacks conserved residue(s) required for the propagation of feature annotation.</text>
</comment>
<gene>
    <name evidence="9" type="primary">cobD</name>
    <name evidence="10" type="ORF">SAMN06297251_11941</name>
</gene>
<evidence type="ECO:0000256" key="8">
    <source>
        <dbReference type="ARBA" id="ARBA00023136"/>
    </source>
</evidence>